<dbReference type="Gene3D" id="3.40.50.300">
    <property type="entry name" value="P-loop containing nucleotide triphosphate hydrolases"/>
    <property type="match status" value="1"/>
</dbReference>
<accession>A0A2R6AKI6</accession>
<dbReference type="InterPro" id="IPR027417">
    <property type="entry name" value="P-loop_NTPase"/>
</dbReference>
<reference evidence="1 2" key="1">
    <citation type="submission" date="2017-04" db="EMBL/GenBank/DDBJ databases">
        <title>Novel microbial lineages endemic to geothermal iron-oxide mats fill important gaps in the evolutionary history of Archaea.</title>
        <authorList>
            <person name="Jay Z.J."/>
            <person name="Beam J.P."/>
            <person name="Dlakic M."/>
            <person name="Rusch D.B."/>
            <person name="Kozubal M.A."/>
            <person name="Inskeep W.P."/>
        </authorList>
    </citation>
    <scope>NUCLEOTIDE SEQUENCE [LARGE SCALE GENOMIC DNA]</scope>
    <source>
        <strain evidence="1">BE_D</strain>
    </source>
</reference>
<dbReference type="AlphaFoldDB" id="A0A2R6AKI6"/>
<organism evidence="1 2">
    <name type="scientific">Candidatus Marsarchaeota G1 archaeon BE_D</name>
    <dbReference type="NCBI Taxonomy" id="1978156"/>
    <lineage>
        <taxon>Archaea</taxon>
        <taxon>Candidatus Marsarchaeota</taxon>
        <taxon>Candidatus Marsarchaeota group 1</taxon>
    </lineage>
</organism>
<evidence type="ECO:0000313" key="1">
    <source>
        <dbReference type="EMBL" id="PSN86878.1"/>
    </source>
</evidence>
<proteinExistence type="predicted"/>
<protein>
    <recommendedName>
        <fullName evidence="3">KaiC-like domain-containing protein</fullName>
    </recommendedName>
</protein>
<evidence type="ECO:0000313" key="2">
    <source>
        <dbReference type="Proteomes" id="UP000240569"/>
    </source>
</evidence>
<name>A0A2R6AKI6_9ARCH</name>
<dbReference type="SUPFAM" id="SSF52540">
    <property type="entry name" value="P-loop containing nucleoside triphosphate hydrolases"/>
    <property type="match status" value="1"/>
</dbReference>
<comment type="caution">
    <text evidence="1">The sequence shown here is derived from an EMBL/GenBank/DDBJ whole genome shotgun (WGS) entry which is preliminary data.</text>
</comment>
<sequence>MQDFNMLDPFRQLHFGSIDSGKICLVYGSKSSGKTLFALLASLLFSLKGQRVLFLSGTRQIPIFKFFQLVKAYRIKFENLCNIFFIRFASDTNEAQVLRFVKEMKPSLLVYDNFTDLYINFLSKYPKLAIHYRRMLINFLAEIRHLIFYEDISVILTLGVSENYSKKSIGYNPFNYFSDYQLLLTRLSQKKHLYLARLPVMEKEERRFYVINEKGFKVKRAE</sequence>
<dbReference type="Proteomes" id="UP000240569">
    <property type="component" value="Unassembled WGS sequence"/>
</dbReference>
<evidence type="ECO:0008006" key="3">
    <source>
        <dbReference type="Google" id="ProtNLM"/>
    </source>
</evidence>
<dbReference type="EMBL" id="NEXD01000001">
    <property type="protein sequence ID" value="PSN86878.1"/>
    <property type="molecule type" value="Genomic_DNA"/>
</dbReference>
<gene>
    <name evidence="1" type="ORF">B9Q02_00270</name>
</gene>